<comment type="caution">
    <text evidence="2">The sequence shown here is derived from an EMBL/GenBank/DDBJ whole genome shotgun (WGS) entry which is preliminary data.</text>
</comment>
<sequence>MGPGADLPGARGRSDGQPQHPRAKPAPPTPVRRRQRPRPHHDKRRKRRAGTRTHRAAEDMLCPRRPMLPAPFRGRAGCQTPRDTADPAAPPEKAPPSVPGDQDLVDHLNLSVRPPQIRRQDGDDGAALIAQLDHRTIGLDPQIAAAEGLDHVRARLHREQPPQRRRVDPAEEDVAIEKPGQLCPFCRVRVLIQHARMQGAERRIDRREDREHAVPREGLVQPGRLQHRRQGRMLGRVRDHLHDAPPGVGRRAARNRSVSGKRPARRAKDKTASQERLENEMHVRWSSCSGLPRRQA</sequence>
<reference evidence="2" key="1">
    <citation type="submission" date="2019-08" db="EMBL/GenBank/DDBJ databases">
        <authorList>
            <person name="Kucharzyk K."/>
            <person name="Murdoch R.W."/>
            <person name="Higgins S."/>
            <person name="Loffler F."/>
        </authorList>
    </citation>
    <scope>NUCLEOTIDE SEQUENCE</scope>
</reference>
<feature type="compositionally biased region" description="Basic and acidic residues" evidence="1">
    <location>
        <begin position="202"/>
        <end position="215"/>
    </location>
</feature>
<name>A0A644TLJ0_9ZZZZ</name>
<proteinExistence type="predicted"/>
<gene>
    <name evidence="2" type="ORF">SDC9_12893</name>
</gene>
<dbReference type="AlphaFoldDB" id="A0A644TLJ0"/>
<dbReference type="EMBL" id="VSSQ01000036">
    <property type="protein sequence ID" value="MPL67202.1"/>
    <property type="molecule type" value="Genomic_DNA"/>
</dbReference>
<organism evidence="2">
    <name type="scientific">bioreactor metagenome</name>
    <dbReference type="NCBI Taxonomy" id="1076179"/>
    <lineage>
        <taxon>unclassified sequences</taxon>
        <taxon>metagenomes</taxon>
        <taxon>ecological metagenomes</taxon>
    </lineage>
</organism>
<accession>A0A644TLJ0</accession>
<feature type="region of interest" description="Disordered" evidence="1">
    <location>
        <begin position="1"/>
        <end position="105"/>
    </location>
</feature>
<feature type="compositionally biased region" description="Basic and acidic residues" evidence="1">
    <location>
        <begin position="269"/>
        <end position="283"/>
    </location>
</feature>
<feature type="region of interest" description="Disordered" evidence="1">
    <location>
        <begin position="202"/>
        <end position="296"/>
    </location>
</feature>
<evidence type="ECO:0000313" key="2">
    <source>
        <dbReference type="EMBL" id="MPL67202.1"/>
    </source>
</evidence>
<feature type="compositionally biased region" description="Basic residues" evidence="1">
    <location>
        <begin position="31"/>
        <end position="54"/>
    </location>
</feature>
<feature type="compositionally biased region" description="Pro residues" evidence="1">
    <location>
        <begin position="88"/>
        <end position="98"/>
    </location>
</feature>
<protein>
    <submittedName>
        <fullName evidence="2">Uncharacterized protein</fullName>
    </submittedName>
</protein>
<evidence type="ECO:0000256" key="1">
    <source>
        <dbReference type="SAM" id="MobiDB-lite"/>
    </source>
</evidence>